<dbReference type="GO" id="GO:0004856">
    <property type="term" value="F:D-xylulokinase activity"/>
    <property type="evidence" value="ECO:0007669"/>
    <property type="project" value="InterPro"/>
</dbReference>
<accession>A0AAW1RNJ9</accession>
<evidence type="ECO:0000259" key="11">
    <source>
        <dbReference type="Pfam" id="PF02782"/>
    </source>
</evidence>
<comment type="caution">
    <text evidence="12">The sequence shown here is derived from an EMBL/GenBank/DDBJ whole genome shotgun (WGS) entry which is preliminary data.</text>
</comment>
<gene>
    <name evidence="12" type="ORF">WJX81_005148</name>
</gene>
<dbReference type="SUPFAM" id="SSF53067">
    <property type="entry name" value="Actin-like ATPase domain"/>
    <property type="match status" value="2"/>
</dbReference>
<name>A0AAW1RNJ9_9CHLO</name>
<dbReference type="InterPro" id="IPR006000">
    <property type="entry name" value="Xylulokinase"/>
</dbReference>
<sequence length="482" mass="50291">MALVVGLDVGTQGAKALVYEVDSRRVVARGAAKYDLIKSSVPGRAEQHPSTWIEGSATAIGAALAAVDASRVKAIGISGQQHGLVPLDADGRVIRNAKLWCDVESAAEAADLSAQWGITLVPGFTASKLAWLKKNEPGSWARLRHVLLPHDYLNHYMTGRFVMECGDASGTGVFDTAARAWDPERMRCIDPGLEDFFPQLTGPDEAIGEVTGAAAEALGLPPGLLVAPGSGDNQMSALGAGAVAEGAFVASLGTSGTLFGASSAPIVDASGGIAPFCDATGQWLPLLCTMNCTLVSEEVRRAYGLDFAEATALAEREAPGCEGVNFIPYLTGERTPNWPHASGAVTGLRPGSLRPGLMYRAALEAATFSLLTGLKLMEGHGMQAVELRLVGGGSKNPLWRRIIADAFQLPLRFPAEAESAALGAALQAAAVLQGVPVRQYVSDNPPPCEPETVQPNPDSQEAMAAAFQRHTALGETLFGAKS</sequence>
<dbReference type="NCBIfam" id="TIGR01312">
    <property type="entry name" value="XylB"/>
    <property type="match status" value="1"/>
</dbReference>
<dbReference type="GO" id="GO:0004370">
    <property type="term" value="F:glycerol kinase activity"/>
    <property type="evidence" value="ECO:0007669"/>
    <property type="project" value="UniProtKB-EC"/>
</dbReference>
<keyword evidence="4" id="KW-0859">Xylose metabolism</keyword>
<dbReference type="GO" id="GO:0005524">
    <property type="term" value="F:ATP binding"/>
    <property type="evidence" value="ECO:0007669"/>
    <property type="project" value="UniProtKB-KW"/>
</dbReference>
<keyword evidence="8" id="KW-0067">ATP-binding</keyword>
<evidence type="ECO:0000259" key="10">
    <source>
        <dbReference type="Pfam" id="PF00370"/>
    </source>
</evidence>
<evidence type="ECO:0000256" key="7">
    <source>
        <dbReference type="ARBA" id="ARBA00022777"/>
    </source>
</evidence>
<dbReference type="InterPro" id="IPR050406">
    <property type="entry name" value="FGGY_Carb_Kinase"/>
</dbReference>
<dbReference type="PROSITE" id="PS00933">
    <property type="entry name" value="FGGY_KINASES_1"/>
    <property type="match status" value="1"/>
</dbReference>
<evidence type="ECO:0000256" key="4">
    <source>
        <dbReference type="ARBA" id="ARBA00022629"/>
    </source>
</evidence>
<comment type="similarity">
    <text evidence="2">Belongs to the FGGY kinase family.</text>
</comment>
<evidence type="ECO:0000313" key="12">
    <source>
        <dbReference type="EMBL" id="KAK9835198.1"/>
    </source>
</evidence>
<protein>
    <recommendedName>
        <fullName evidence="3">glycerol kinase</fullName>
        <ecNumber evidence="3">2.7.1.30</ecNumber>
    </recommendedName>
</protein>
<dbReference type="InterPro" id="IPR018483">
    <property type="entry name" value="Carb_kinase_FGGY_CS"/>
</dbReference>
<dbReference type="Pfam" id="PF02782">
    <property type="entry name" value="FGGY_C"/>
    <property type="match status" value="1"/>
</dbReference>
<dbReference type="GO" id="GO:0042732">
    <property type="term" value="P:D-xylose metabolic process"/>
    <property type="evidence" value="ECO:0007669"/>
    <property type="project" value="UniProtKB-KW"/>
</dbReference>
<evidence type="ECO:0000256" key="6">
    <source>
        <dbReference type="ARBA" id="ARBA00022741"/>
    </source>
</evidence>
<dbReference type="Gene3D" id="3.30.420.40">
    <property type="match status" value="2"/>
</dbReference>
<evidence type="ECO:0000256" key="3">
    <source>
        <dbReference type="ARBA" id="ARBA00012099"/>
    </source>
</evidence>
<dbReference type="AlphaFoldDB" id="A0AAW1RNJ9"/>
<dbReference type="PIRSF" id="PIRSF000538">
    <property type="entry name" value="GlpK"/>
    <property type="match status" value="1"/>
</dbReference>
<proteinExistence type="inferred from homology"/>
<keyword evidence="13" id="KW-1185">Reference proteome</keyword>
<dbReference type="EMBL" id="JALJOU010000029">
    <property type="protein sequence ID" value="KAK9835198.1"/>
    <property type="molecule type" value="Genomic_DNA"/>
</dbReference>
<keyword evidence="5" id="KW-0808">Transferase</keyword>
<comment type="pathway">
    <text evidence="1">Polyol metabolism; glycerol degradation via glycerol kinase pathway; sn-glycerol 3-phosphate from glycerol: step 1/1.</text>
</comment>
<dbReference type="CDD" id="cd07809">
    <property type="entry name" value="ASKHA_NBD_FGGY_BaXK-like"/>
    <property type="match status" value="1"/>
</dbReference>
<evidence type="ECO:0000313" key="13">
    <source>
        <dbReference type="Proteomes" id="UP001445335"/>
    </source>
</evidence>
<reference evidence="12 13" key="1">
    <citation type="journal article" date="2024" name="Nat. Commun.">
        <title>Phylogenomics reveals the evolutionary origins of lichenization in chlorophyte algae.</title>
        <authorList>
            <person name="Puginier C."/>
            <person name="Libourel C."/>
            <person name="Otte J."/>
            <person name="Skaloud P."/>
            <person name="Haon M."/>
            <person name="Grisel S."/>
            <person name="Petersen M."/>
            <person name="Berrin J.G."/>
            <person name="Delaux P.M."/>
            <person name="Dal Grande F."/>
            <person name="Keller J."/>
        </authorList>
    </citation>
    <scope>NUCLEOTIDE SEQUENCE [LARGE SCALE GENOMIC DNA]</scope>
    <source>
        <strain evidence="12 13">SAG 245.80</strain>
    </source>
</reference>
<organism evidence="12 13">
    <name type="scientific">Elliptochloris bilobata</name>
    <dbReference type="NCBI Taxonomy" id="381761"/>
    <lineage>
        <taxon>Eukaryota</taxon>
        <taxon>Viridiplantae</taxon>
        <taxon>Chlorophyta</taxon>
        <taxon>core chlorophytes</taxon>
        <taxon>Trebouxiophyceae</taxon>
        <taxon>Trebouxiophyceae incertae sedis</taxon>
        <taxon>Elliptochloris clade</taxon>
        <taxon>Elliptochloris</taxon>
    </lineage>
</organism>
<feature type="domain" description="Carbohydrate kinase FGGY N-terminal" evidence="10">
    <location>
        <begin position="4"/>
        <end position="239"/>
    </location>
</feature>
<dbReference type="Proteomes" id="UP001445335">
    <property type="component" value="Unassembled WGS sequence"/>
</dbReference>
<evidence type="ECO:0000256" key="9">
    <source>
        <dbReference type="ARBA" id="ARBA00023277"/>
    </source>
</evidence>
<evidence type="ECO:0000256" key="8">
    <source>
        <dbReference type="ARBA" id="ARBA00022840"/>
    </source>
</evidence>
<dbReference type="InterPro" id="IPR043129">
    <property type="entry name" value="ATPase_NBD"/>
</dbReference>
<evidence type="ECO:0000256" key="5">
    <source>
        <dbReference type="ARBA" id="ARBA00022679"/>
    </source>
</evidence>
<keyword evidence="7" id="KW-0418">Kinase</keyword>
<dbReference type="InterPro" id="IPR000577">
    <property type="entry name" value="Carb_kinase_FGGY"/>
</dbReference>
<dbReference type="PANTHER" id="PTHR43095:SF5">
    <property type="entry name" value="XYLULOSE KINASE"/>
    <property type="match status" value="1"/>
</dbReference>
<dbReference type="InterPro" id="IPR018485">
    <property type="entry name" value="FGGY_C"/>
</dbReference>
<keyword evidence="9" id="KW-0119">Carbohydrate metabolism</keyword>
<feature type="domain" description="Carbohydrate kinase FGGY C-terminal" evidence="11">
    <location>
        <begin position="249"/>
        <end position="430"/>
    </location>
</feature>
<dbReference type="PANTHER" id="PTHR43095">
    <property type="entry name" value="SUGAR KINASE"/>
    <property type="match status" value="1"/>
</dbReference>
<dbReference type="EC" id="2.7.1.30" evidence="3"/>
<dbReference type="GO" id="GO:0005997">
    <property type="term" value="P:xylulose metabolic process"/>
    <property type="evidence" value="ECO:0007669"/>
    <property type="project" value="InterPro"/>
</dbReference>
<keyword evidence="6" id="KW-0547">Nucleotide-binding</keyword>
<dbReference type="Pfam" id="PF00370">
    <property type="entry name" value="FGGY_N"/>
    <property type="match status" value="1"/>
</dbReference>
<evidence type="ECO:0000256" key="2">
    <source>
        <dbReference type="ARBA" id="ARBA00009156"/>
    </source>
</evidence>
<evidence type="ECO:0000256" key="1">
    <source>
        <dbReference type="ARBA" id="ARBA00005190"/>
    </source>
</evidence>
<dbReference type="InterPro" id="IPR018484">
    <property type="entry name" value="FGGY_N"/>
</dbReference>